<feature type="transmembrane region" description="Helical" evidence="6">
    <location>
        <begin position="207"/>
        <end position="226"/>
    </location>
</feature>
<feature type="transmembrane region" description="Helical" evidence="6">
    <location>
        <begin position="130"/>
        <end position="147"/>
    </location>
</feature>
<feature type="transmembrane region" description="Helical" evidence="6">
    <location>
        <begin position="430"/>
        <end position="451"/>
    </location>
</feature>
<keyword evidence="4 6" id="KW-1133">Transmembrane helix</keyword>
<feature type="transmembrane region" description="Helical" evidence="6">
    <location>
        <begin position="457"/>
        <end position="476"/>
    </location>
</feature>
<evidence type="ECO:0000256" key="3">
    <source>
        <dbReference type="ARBA" id="ARBA00022692"/>
    </source>
</evidence>
<reference evidence="8 9" key="1">
    <citation type="submission" date="2022-03" db="EMBL/GenBank/DDBJ databases">
        <title>Sinomonas sp. isolated from a soil.</title>
        <authorList>
            <person name="Han J."/>
            <person name="Kim D.-U."/>
        </authorList>
    </citation>
    <scope>NUCLEOTIDE SEQUENCE [LARGE SCALE GENOMIC DNA]</scope>
    <source>
        <strain evidence="8 9">5-5</strain>
    </source>
</reference>
<organism evidence="8 9">
    <name type="scientific">Sinomonas terrae</name>
    <dbReference type="NCBI Taxonomy" id="2908838"/>
    <lineage>
        <taxon>Bacteria</taxon>
        <taxon>Bacillati</taxon>
        <taxon>Actinomycetota</taxon>
        <taxon>Actinomycetes</taxon>
        <taxon>Micrococcales</taxon>
        <taxon>Micrococcaceae</taxon>
        <taxon>Sinomonas</taxon>
    </lineage>
</organism>
<feature type="transmembrane region" description="Helical" evidence="6">
    <location>
        <begin position="159"/>
        <end position="181"/>
    </location>
</feature>
<dbReference type="Gene3D" id="1.20.1250.20">
    <property type="entry name" value="MFS general substrate transporter like domains"/>
    <property type="match status" value="1"/>
</dbReference>
<dbReference type="InterPro" id="IPR005829">
    <property type="entry name" value="Sugar_transporter_CS"/>
</dbReference>
<feature type="transmembrane region" description="Helical" evidence="6">
    <location>
        <begin position="341"/>
        <end position="361"/>
    </location>
</feature>
<dbReference type="InterPro" id="IPR036259">
    <property type="entry name" value="MFS_trans_sf"/>
</dbReference>
<evidence type="ECO:0000256" key="5">
    <source>
        <dbReference type="ARBA" id="ARBA00023136"/>
    </source>
</evidence>
<keyword evidence="3 6" id="KW-0812">Transmembrane</keyword>
<accession>A0ABS9U3V7</accession>
<dbReference type="PROSITE" id="PS50850">
    <property type="entry name" value="MFS"/>
    <property type="match status" value="1"/>
</dbReference>
<dbReference type="PROSITE" id="PS00216">
    <property type="entry name" value="SUGAR_TRANSPORT_1"/>
    <property type="match status" value="1"/>
</dbReference>
<dbReference type="PANTHER" id="PTHR23511:SF34">
    <property type="entry name" value="SYNAPTIC VESICLE GLYCOPROTEIN 2"/>
    <property type="match status" value="1"/>
</dbReference>
<dbReference type="RefSeq" id="WP_241055058.1">
    <property type="nucleotide sequence ID" value="NZ_JAKZBV010000001.1"/>
</dbReference>
<name>A0ABS9U3V7_9MICC</name>
<feature type="domain" description="Major facilitator superfamily (MFS) profile" evidence="7">
    <location>
        <begin position="29"/>
        <end position="482"/>
    </location>
</feature>
<feature type="transmembrane region" description="Helical" evidence="6">
    <location>
        <begin position="20"/>
        <end position="42"/>
    </location>
</feature>
<proteinExistence type="predicted"/>
<dbReference type="InterPro" id="IPR005828">
    <property type="entry name" value="MFS_sugar_transport-like"/>
</dbReference>
<comment type="subcellular location">
    <subcellularLocation>
        <location evidence="1">Cell membrane</location>
        <topology evidence="1">Multi-pass membrane protein</topology>
    </subcellularLocation>
</comment>
<evidence type="ECO:0000259" key="7">
    <source>
        <dbReference type="PROSITE" id="PS50850"/>
    </source>
</evidence>
<feature type="transmembrane region" description="Helical" evidence="6">
    <location>
        <begin position="368"/>
        <end position="385"/>
    </location>
</feature>
<evidence type="ECO:0000256" key="1">
    <source>
        <dbReference type="ARBA" id="ARBA00004651"/>
    </source>
</evidence>
<evidence type="ECO:0000313" key="8">
    <source>
        <dbReference type="EMBL" id="MCH6471335.1"/>
    </source>
</evidence>
<keyword evidence="9" id="KW-1185">Reference proteome</keyword>
<dbReference type="Pfam" id="PF00083">
    <property type="entry name" value="Sugar_tr"/>
    <property type="match status" value="1"/>
</dbReference>
<keyword evidence="5 6" id="KW-0472">Membrane</keyword>
<dbReference type="EMBL" id="JAKZBV010000001">
    <property type="protein sequence ID" value="MCH6471335.1"/>
    <property type="molecule type" value="Genomic_DNA"/>
</dbReference>
<dbReference type="PANTHER" id="PTHR23511">
    <property type="entry name" value="SYNAPTIC VESICLE GLYCOPROTEIN 2"/>
    <property type="match status" value="1"/>
</dbReference>
<evidence type="ECO:0000313" key="9">
    <source>
        <dbReference type="Proteomes" id="UP001202922"/>
    </source>
</evidence>
<dbReference type="Proteomes" id="UP001202922">
    <property type="component" value="Unassembled WGS sequence"/>
</dbReference>
<dbReference type="SUPFAM" id="SSF103473">
    <property type="entry name" value="MFS general substrate transporter"/>
    <property type="match status" value="1"/>
</dbReference>
<keyword evidence="2" id="KW-0813">Transport</keyword>
<dbReference type="InterPro" id="IPR020846">
    <property type="entry name" value="MFS_dom"/>
</dbReference>
<dbReference type="PROSITE" id="PS00217">
    <property type="entry name" value="SUGAR_TRANSPORT_2"/>
    <property type="match status" value="1"/>
</dbReference>
<protein>
    <submittedName>
        <fullName evidence="8">MFS transporter</fullName>
    </submittedName>
</protein>
<dbReference type="CDD" id="cd17316">
    <property type="entry name" value="MFS_SV2_like"/>
    <property type="match status" value="1"/>
</dbReference>
<evidence type="ECO:0000256" key="6">
    <source>
        <dbReference type="SAM" id="Phobius"/>
    </source>
</evidence>
<feature type="transmembrane region" description="Helical" evidence="6">
    <location>
        <begin position="304"/>
        <end position="329"/>
    </location>
</feature>
<evidence type="ECO:0000256" key="4">
    <source>
        <dbReference type="ARBA" id="ARBA00022989"/>
    </source>
</evidence>
<gene>
    <name evidence="8" type="ORF">L0M17_15350</name>
</gene>
<comment type="caution">
    <text evidence="8">The sequence shown here is derived from an EMBL/GenBank/DDBJ whole genome shotgun (WGS) entry which is preliminary data.</text>
</comment>
<feature type="transmembrane region" description="Helical" evidence="6">
    <location>
        <begin position="391"/>
        <end position="409"/>
    </location>
</feature>
<feature type="transmembrane region" description="Helical" evidence="6">
    <location>
        <begin position="70"/>
        <end position="89"/>
    </location>
</feature>
<evidence type="ECO:0000256" key="2">
    <source>
        <dbReference type="ARBA" id="ARBA00022448"/>
    </source>
</evidence>
<feature type="transmembrane region" description="Helical" evidence="6">
    <location>
        <begin position="101"/>
        <end position="118"/>
    </location>
</feature>
<sequence>MSTAPTAVSARSINARLDRLQVWSLSPSFIAIIGLGFLFTFYDIFDINVSFIQTCVSLQKGCTPETALDALPLPVVLNLAGYVVGTLVLSPVADRIGRRNMLLFTMLITGLGSLYTAFSTDYLNFTISRIVTGIGIGADLAIVNTYISEVAPRRSRAKFTTVIFIMSALGAFFGIWLGLWLTTPATPWPLGLPFAVAGPGFEDGWRWMYGIGAILAVVAILLRFELPESARWLAQRGRLQEADKTVAEMEHRALQKGPLPEPAAAATLETSDDAGAAARAEGAKPSSSAPYRELFGNPFYLKRILLLLVMWFIGYITVYSFAAGFTAVLTSLHYAPPEAGVIAAVGTIGFVAEAVIMSFIVEKLERRVWLPIAAVVTLAGAFTVALAGTDILIAFIGAALIFAGFNMWVSPTYALTAELFPTRARTTGFALVDGVGHIGGGIGVLAIAPLLPHLSVLWALLLITSFMVVSAVIVQFTPHTRNRHLDHVSP</sequence>